<reference evidence="3" key="2">
    <citation type="submission" date="2025-08" db="UniProtKB">
        <authorList>
            <consortium name="Ensembl"/>
        </authorList>
    </citation>
    <scope>IDENTIFICATION</scope>
</reference>
<evidence type="ECO:0000313" key="4">
    <source>
        <dbReference type="Proteomes" id="UP000005215"/>
    </source>
</evidence>
<accession>I3LX25</accession>
<keyword evidence="4" id="KW-1185">Reference proteome</keyword>
<dbReference type="HOGENOM" id="CLU_113562_0_0_1"/>
<evidence type="ECO:0000256" key="1">
    <source>
        <dbReference type="SAM" id="MobiDB-lite"/>
    </source>
</evidence>
<dbReference type="InParanoid" id="I3LX25"/>
<dbReference type="EMBL" id="AGTP01060072">
    <property type="status" value="NOT_ANNOTATED_CDS"/>
    <property type="molecule type" value="Genomic_DNA"/>
</dbReference>
<name>I3LX25_ICTTR</name>
<dbReference type="AlphaFoldDB" id="I3LX25"/>
<dbReference type="Pfam" id="PF15173">
    <property type="entry name" value="FAM180"/>
    <property type="match status" value="1"/>
</dbReference>
<feature type="chain" id="PRO_5013175373" evidence="2">
    <location>
        <begin position="42"/>
        <end position="261"/>
    </location>
</feature>
<feature type="region of interest" description="Disordered" evidence="1">
    <location>
        <begin position="41"/>
        <end position="60"/>
    </location>
</feature>
<dbReference type="GeneTree" id="ENSGT00940000154479"/>
<dbReference type="PANTHER" id="PTHR34034:SF1">
    <property type="entry name" value="PROTEIN FAM180B"/>
    <property type="match status" value="1"/>
</dbReference>
<evidence type="ECO:0000313" key="3">
    <source>
        <dbReference type="Ensembl" id="ENSSTOP00000000572.3"/>
    </source>
</evidence>
<proteinExistence type="predicted"/>
<dbReference type="PANTHER" id="PTHR34034">
    <property type="entry name" value="PROTEIN FAM180A-RELATED"/>
    <property type="match status" value="1"/>
</dbReference>
<dbReference type="InterPro" id="IPR029170">
    <property type="entry name" value="FAM180"/>
</dbReference>
<feature type="signal peptide" evidence="2">
    <location>
        <begin position="1"/>
        <end position="41"/>
    </location>
</feature>
<reference evidence="3" key="3">
    <citation type="submission" date="2025-09" db="UniProtKB">
        <authorList>
            <consortium name="Ensembl"/>
        </authorList>
    </citation>
    <scope>IDENTIFICATION</scope>
</reference>
<dbReference type="Ensembl" id="ENSSTOT00000000628.3">
    <property type="protein sequence ID" value="ENSSTOP00000000572.3"/>
    <property type="gene ID" value="ENSSTOG00000000628.3"/>
</dbReference>
<sequence>MREHKTTRKSETQRMRCSMARTPQLLAYLVVAICLCPGATTTQHHAGQPEDSASVGGGLQDPEDPEVMFELLWAGLELDVMGQLYIQDEELASTRPGRRLRLLLQHRVPSDLEGAEQQLKQLQDLRKGPPLSPWDFEHLLLTGLSCVYRLHAASEAEERGRWAQVFSLLAQETLWDLCKDFCPQGQPPWLGPGPPSLAPSPDPSFLPVIFPSYYVPPPHPPPKENKNNNNKKNLSARPILGKDFYLAPVFSYSDLWAGLAP</sequence>
<dbReference type="STRING" id="43179.ENSSTOP00000000572"/>
<protein>
    <submittedName>
        <fullName evidence="3">Family with sequence similarity 180 member B</fullName>
    </submittedName>
</protein>
<dbReference type="eggNOG" id="ENOG502S953">
    <property type="taxonomic scope" value="Eukaryota"/>
</dbReference>
<reference evidence="4" key="1">
    <citation type="submission" date="2011-11" db="EMBL/GenBank/DDBJ databases">
        <title>The Draft Genome of Spermophilus tridecemlineatus.</title>
        <authorList>
            <consortium name="The Broad Institute Genome Assembly &amp; Analysis Group"/>
            <consortium name="Computational R&amp;D Group"/>
            <consortium name="and Sequencing Platform"/>
            <person name="Di Palma F."/>
            <person name="Alfoldi J."/>
            <person name="Johnson J."/>
            <person name="Berlin A."/>
            <person name="Gnerre S."/>
            <person name="Jaffe D."/>
            <person name="MacCallum I."/>
            <person name="Young S."/>
            <person name="Walker B.J."/>
            <person name="Lindblad-Toh K."/>
        </authorList>
    </citation>
    <scope>NUCLEOTIDE SEQUENCE [LARGE SCALE GENOMIC DNA]</scope>
</reference>
<organism evidence="3 4">
    <name type="scientific">Ictidomys tridecemlineatus</name>
    <name type="common">Thirteen-lined ground squirrel</name>
    <name type="synonym">Spermophilus tridecemlineatus</name>
    <dbReference type="NCBI Taxonomy" id="43179"/>
    <lineage>
        <taxon>Eukaryota</taxon>
        <taxon>Metazoa</taxon>
        <taxon>Chordata</taxon>
        <taxon>Craniata</taxon>
        <taxon>Vertebrata</taxon>
        <taxon>Euteleostomi</taxon>
        <taxon>Mammalia</taxon>
        <taxon>Eutheria</taxon>
        <taxon>Euarchontoglires</taxon>
        <taxon>Glires</taxon>
        <taxon>Rodentia</taxon>
        <taxon>Sciuromorpha</taxon>
        <taxon>Sciuridae</taxon>
        <taxon>Xerinae</taxon>
        <taxon>Marmotini</taxon>
        <taxon>Ictidomys</taxon>
    </lineage>
</organism>
<keyword evidence="2" id="KW-0732">Signal</keyword>
<gene>
    <name evidence="3" type="primary">FAM180B</name>
</gene>
<dbReference type="Proteomes" id="UP000005215">
    <property type="component" value="Unassembled WGS sequence"/>
</dbReference>
<evidence type="ECO:0000256" key="2">
    <source>
        <dbReference type="SAM" id="SignalP"/>
    </source>
</evidence>